<evidence type="ECO:0000313" key="10">
    <source>
        <dbReference type="EMBL" id="TWU43282.1"/>
    </source>
</evidence>
<dbReference type="HAMAP" id="MF_00137">
    <property type="entry name" value="SAICAR_synth"/>
    <property type="match status" value="1"/>
</dbReference>
<keyword evidence="3 8" id="KW-0436">Ligase</keyword>
<dbReference type="PANTHER" id="PTHR43700:SF1">
    <property type="entry name" value="PHOSPHORIBOSYLAMINOIMIDAZOLE-SUCCINOCARBOXAMIDE SYNTHASE"/>
    <property type="match status" value="1"/>
</dbReference>
<keyword evidence="5 8" id="KW-0658">Purine biosynthesis</keyword>
<dbReference type="GO" id="GO:0005737">
    <property type="term" value="C:cytoplasm"/>
    <property type="evidence" value="ECO:0007669"/>
    <property type="project" value="TreeGrafter"/>
</dbReference>
<name>A0A5C6E2Y0_9BACT</name>
<feature type="domain" description="SAICAR synthetase/ADE2 N-terminal" evidence="9">
    <location>
        <begin position="37"/>
        <end position="283"/>
    </location>
</feature>
<comment type="similarity">
    <text evidence="2 8">Belongs to the SAICAR synthetase family.</text>
</comment>
<dbReference type="PROSITE" id="PS01058">
    <property type="entry name" value="SAICAR_SYNTHETASE_2"/>
    <property type="match status" value="1"/>
</dbReference>
<dbReference type="EMBL" id="SJPY01000003">
    <property type="protein sequence ID" value="TWU43282.1"/>
    <property type="molecule type" value="Genomic_DNA"/>
</dbReference>
<dbReference type="RefSeq" id="WP_146599738.1">
    <property type="nucleotide sequence ID" value="NZ_SJPY01000003.1"/>
</dbReference>
<dbReference type="FunFam" id="3.30.470.20:FF:000015">
    <property type="entry name" value="Phosphoribosylaminoimidazole-succinocarboxamide synthase"/>
    <property type="match status" value="1"/>
</dbReference>
<sequence length="310" mass="34440">MNNLPPKDDAPLYEFDTPQSSGQAALLKTNLPLPRRSGKVRDVYDLGSEVMIVSSDRISAFDFILPSGIPGKGRLLTKMSQFWFSKLNVRHHLKSVEIPKSLSDHFDTTPLEGRIMIVEKAKVIPFECVVRGYLEGGGLREYELTGEVCGNHLPTGLRQCDKLPEPIFTPATKAEEGEHDENVSLDRMITDLGSELAFKLRDESLRIYNEAADYAASKGILIADTKFEFGLVGDELVLVDEVLTPDSSRFWDAATYAPGIAQQSFDKQFVREYLSSCGWDKQSDPPPLPDAVIAQTAAKYQIALRRISGE</sequence>
<dbReference type="UniPathway" id="UPA00074">
    <property type="reaction ID" value="UER00131"/>
</dbReference>
<dbReference type="AlphaFoldDB" id="A0A5C6E2Y0"/>
<comment type="caution">
    <text evidence="10">The sequence shown here is derived from an EMBL/GenBank/DDBJ whole genome shotgun (WGS) entry which is preliminary data.</text>
</comment>
<comment type="pathway">
    <text evidence="1 8">Purine metabolism; IMP biosynthesis via de novo pathway; 5-amino-1-(5-phospho-D-ribosyl)imidazole-4-carboxamide from 5-amino-1-(5-phospho-D-ribosyl)imidazole-4-carboxylate: step 1/2.</text>
</comment>
<keyword evidence="4 8" id="KW-0547">Nucleotide-binding</keyword>
<dbReference type="OrthoDB" id="9801549at2"/>
<dbReference type="Proteomes" id="UP000315471">
    <property type="component" value="Unassembled WGS sequence"/>
</dbReference>
<evidence type="ECO:0000259" key="9">
    <source>
        <dbReference type="Pfam" id="PF01259"/>
    </source>
</evidence>
<dbReference type="Gene3D" id="3.30.470.20">
    <property type="entry name" value="ATP-grasp fold, B domain"/>
    <property type="match status" value="1"/>
</dbReference>
<dbReference type="Gene3D" id="3.30.200.20">
    <property type="entry name" value="Phosphorylase Kinase, domain 1"/>
    <property type="match status" value="1"/>
</dbReference>
<evidence type="ECO:0000256" key="7">
    <source>
        <dbReference type="ARBA" id="ARBA00048475"/>
    </source>
</evidence>
<dbReference type="NCBIfam" id="NF010568">
    <property type="entry name" value="PRK13961.1"/>
    <property type="match status" value="1"/>
</dbReference>
<dbReference type="SUPFAM" id="SSF56104">
    <property type="entry name" value="SAICAR synthase-like"/>
    <property type="match status" value="1"/>
</dbReference>
<protein>
    <recommendedName>
        <fullName evidence="8">Phosphoribosylaminoimidazole-succinocarboxamide synthase</fullName>
        <ecNumber evidence="8">6.3.2.6</ecNumber>
    </recommendedName>
    <alternativeName>
        <fullName evidence="8">SAICAR synthetase</fullName>
    </alternativeName>
</protein>
<keyword evidence="6 8" id="KW-0067">ATP-binding</keyword>
<dbReference type="InterPro" id="IPR018236">
    <property type="entry name" value="SAICAR_synthetase_CS"/>
</dbReference>
<dbReference type="GO" id="GO:0005524">
    <property type="term" value="F:ATP binding"/>
    <property type="evidence" value="ECO:0007669"/>
    <property type="project" value="UniProtKB-KW"/>
</dbReference>
<evidence type="ECO:0000256" key="4">
    <source>
        <dbReference type="ARBA" id="ARBA00022741"/>
    </source>
</evidence>
<evidence type="ECO:0000256" key="5">
    <source>
        <dbReference type="ARBA" id="ARBA00022755"/>
    </source>
</evidence>
<proteinExistence type="inferred from homology"/>
<evidence type="ECO:0000256" key="1">
    <source>
        <dbReference type="ARBA" id="ARBA00004672"/>
    </source>
</evidence>
<keyword evidence="11" id="KW-1185">Reference proteome</keyword>
<accession>A0A5C6E2Y0</accession>
<dbReference type="InterPro" id="IPR028923">
    <property type="entry name" value="SAICAR_synt/ADE2_N"/>
</dbReference>
<dbReference type="EC" id="6.3.2.6" evidence="8"/>
<dbReference type="Pfam" id="PF01259">
    <property type="entry name" value="SAICAR_synt"/>
    <property type="match status" value="1"/>
</dbReference>
<evidence type="ECO:0000256" key="6">
    <source>
        <dbReference type="ARBA" id="ARBA00022840"/>
    </source>
</evidence>
<evidence type="ECO:0000256" key="8">
    <source>
        <dbReference type="HAMAP-Rule" id="MF_00137"/>
    </source>
</evidence>
<dbReference type="GO" id="GO:0004639">
    <property type="term" value="F:phosphoribosylaminoimidazolesuccinocarboxamide synthase activity"/>
    <property type="evidence" value="ECO:0007669"/>
    <property type="project" value="UniProtKB-UniRule"/>
</dbReference>
<dbReference type="PANTHER" id="PTHR43700">
    <property type="entry name" value="PHOSPHORIBOSYLAMINOIMIDAZOLE-SUCCINOCARBOXAMIDE SYNTHASE"/>
    <property type="match status" value="1"/>
</dbReference>
<dbReference type="GO" id="GO:0006189">
    <property type="term" value="P:'de novo' IMP biosynthetic process"/>
    <property type="evidence" value="ECO:0007669"/>
    <property type="project" value="UniProtKB-UniRule"/>
</dbReference>
<dbReference type="NCBIfam" id="TIGR00081">
    <property type="entry name" value="purC"/>
    <property type="match status" value="1"/>
</dbReference>
<dbReference type="CDD" id="cd01414">
    <property type="entry name" value="SAICAR_synt_Sc"/>
    <property type="match status" value="1"/>
</dbReference>
<comment type="catalytic activity">
    <reaction evidence="7 8">
        <text>5-amino-1-(5-phospho-D-ribosyl)imidazole-4-carboxylate + L-aspartate + ATP = (2S)-2-[5-amino-1-(5-phospho-beta-D-ribosyl)imidazole-4-carboxamido]succinate + ADP + phosphate + 2 H(+)</text>
        <dbReference type="Rhea" id="RHEA:22628"/>
        <dbReference type="ChEBI" id="CHEBI:15378"/>
        <dbReference type="ChEBI" id="CHEBI:29991"/>
        <dbReference type="ChEBI" id="CHEBI:30616"/>
        <dbReference type="ChEBI" id="CHEBI:43474"/>
        <dbReference type="ChEBI" id="CHEBI:58443"/>
        <dbReference type="ChEBI" id="CHEBI:77657"/>
        <dbReference type="ChEBI" id="CHEBI:456216"/>
        <dbReference type="EC" id="6.3.2.6"/>
    </reaction>
</comment>
<gene>
    <name evidence="8 10" type="primary">purC</name>
    <name evidence="10" type="ORF">Q31b_23200</name>
</gene>
<organism evidence="10 11">
    <name type="scientific">Novipirellula aureliae</name>
    <dbReference type="NCBI Taxonomy" id="2527966"/>
    <lineage>
        <taxon>Bacteria</taxon>
        <taxon>Pseudomonadati</taxon>
        <taxon>Planctomycetota</taxon>
        <taxon>Planctomycetia</taxon>
        <taxon>Pirellulales</taxon>
        <taxon>Pirellulaceae</taxon>
        <taxon>Novipirellula</taxon>
    </lineage>
</organism>
<reference evidence="10 11" key="1">
    <citation type="submission" date="2019-02" db="EMBL/GenBank/DDBJ databases">
        <title>Deep-cultivation of Planctomycetes and their phenomic and genomic characterization uncovers novel biology.</title>
        <authorList>
            <person name="Wiegand S."/>
            <person name="Jogler M."/>
            <person name="Boedeker C."/>
            <person name="Pinto D."/>
            <person name="Vollmers J."/>
            <person name="Rivas-Marin E."/>
            <person name="Kohn T."/>
            <person name="Peeters S.H."/>
            <person name="Heuer A."/>
            <person name="Rast P."/>
            <person name="Oberbeckmann S."/>
            <person name="Bunk B."/>
            <person name="Jeske O."/>
            <person name="Meyerdierks A."/>
            <person name="Storesund J.E."/>
            <person name="Kallscheuer N."/>
            <person name="Luecker S."/>
            <person name="Lage O.M."/>
            <person name="Pohl T."/>
            <person name="Merkel B.J."/>
            <person name="Hornburger P."/>
            <person name="Mueller R.-W."/>
            <person name="Bruemmer F."/>
            <person name="Labrenz M."/>
            <person name="Spormann A.M."/>
            <person name="Op Den Camp H."/>
            <person name="Overmann J."/>
            <person name="Amann R."/>
            <person name="Jetten M.S.M."/>
            <person name="Mascher T."/>
            <person name="Medema M.H."/>
            <person name="Devos D.P."/>
            <person name="Kaster A.-K."/>
            <person name="Ovreas L."/>
            <person name="Rohde M."/>
            <person name="Galperin M.Y."/>
            <person name="Jogler C."/>
        </authorList>
    </citation>
    <scope>NUCLEOTIDE SEQUENCE [LARGE SCALE GENOMIC DNA]</scope>
    <source>
        <strain evidence="10 11">Q31b</strain>
    </source>
</reference>
<evidence type="ECO:0000256" key="2">
    <source>
        <dbReference type="ARBA" id="ARBA00010190"/>
    </source>
</evidence>
<evidence type="ECO:0000256" key="3">
    <source>
        <dbReference type="ARBA" id="ARBA00022598"/>
    </source>
</evidence>
<evidence type="ECO:0000313" key="11">
    <source>
        <dbReference type="Proteomes" id="UP000315471"/>
    </source>
</evidence>
<dbReference type="InterPro" id="IPR001636">
    <property type="entry name" value="SAICAR_synth"/>
</dbReference>